<accession>A0A0F9LQQ9</accession>
<dbReference type="Gene3D" id="3.20.20.70">
    <property type="entry name" value="Aldolase class I"/>
    <property type="match status" value="1"/>
</dbReference>
<dbReference type="EMBL" id="LAZR01010470">
    <property type="protein sequence ID" value="KKM66755.1"/>
    <property type="molecule type" value="Genomic_DNA"/>
</dbReference>
<dbReference type="FunFam" id="3.20.20.70:FF:000016">
    <property type="entry name" value="Triosephosphate isomerase"/>
    <property type="match status" value="1"/>
</dbReference>
<dbReference type="SUPFAM" id="SSF51351">
    <property type="entry name" value="Triosephosphate isomerase (TIM)"/>
    <property type="match status" value="1"/>
</dbReference>
<sequence>MRRKLAAGNWKMHGSVSALAELTTLAAQIDPRGCETVICPPATLLFPACNIAKPTEIAIGAQYCHPQSQGPFTGDISARMIVETGASYVIAGHSERRESHAETDSAVHNQILAVWKENLTAILCIGESGEDRGAGITLDTIATQLSGSLPDGATGENAVIAYEPVWAIGTGDVPTLTQISELHDFIRAQLVRRFGDTQGNAIRLLYGGSVKPSNAAEIFTVENVDGALVGGASLQAVDFIPIIQALNDA</sequence>
<dbReference type="Pfam" id="PF00121">
    <property type="entry name" value="TIM"/>
    <property type="match status" value="1"/>
</dbReference>
<evidence type="ECO:0000256" key="1">
    <source>
        <dbReference type="ARBA" id="ARBA00004680"/>
    </source>
</evidence>
<comment type="caution">
    <text evidence="7">The sequence shown here is derived from an EMBL/GenBank/DDBJ whole genome shotgun (WGS) entry which is preliminary data.</text>
</comment>
<name>A0A0F9LQQ9_9ZZZZ</name>
<dbReference type="InterPro" id="IPR022896">
    <property type="entry name" value="TrioseP_Isoase_bac/euk"/>
</dbReference>
<dbReference type="InterPro" id="IPR000652">
    <property type="entry name" value="Triosephosphate_isomerase"/>
</dbReference>
<keyword evidence="5" id="KW-0324">Glycolysis</keyword>
<dbReference type="InterPro" id="IPR035990">
    <property type="entry name" value="TIM_sf"/>
</dbReference>
<evidence type="ECO:0000313" key="7">
    <source>
        <dbReference type="EMBL" id="KKM66755.1"/>
    </source>
</evidence>
<reference evidence="7" key="1">
    <citation type="journal article" date="2015" name="Nature">
        <title>Complex archaea that bridge the gap between prokaryotes and eukaryotes.</title>
        <authorList>
            <person name="Spang A."/>
            <person name="Saw J.H."/>
            <person name="Jorgensen S.L."/>
            <person name="Zaremba-Niedzwiedzka K."/>
            <person name="Martijn J."/>
            <person name="Lind A.E."/>
            <person name="van Eijk R."/>
            <person name="Schleper C."/>
            <person name="Guy L."/>
            <person name="Ettema T.J."/>
        </authorList>
    </citation>
    <scope>NUCLEOTIDE SEQUENCE</scope>
</reference>
<dbReference type="GO" id="GO:0006096">
    <property type="term" value="P:glycolytic process"/>
    <property type="evidence" value="ECO:0007669"/>
    <property type="project" value="UniProtKB-KW"/>
</dbReference>
<dbReference type="GO" id="GO:0019563">
    <property type="term" value="P:glycerol catabolic process"/>
    <property type="evidence" value="ECO:0007669"/>
    <property type="project" value="TreeGrafter"/>
</dbReference>
<evidence type="ECO:0000256" key="3">
    <source>
        <dbReference type="ARBA" id="ARBA00022432"/>
    </source>
</evidence>
<dbReference type="GO" id="GO:0006094">
    <property type="term" value="P:gluconeogenesis"/>
    <property type="evidence" value="ECO:0007669"/>
    <property type="project" value="UniProtKB-KW"/>
</dbReference>
<dbReference type="NCBIfam" id="TIGR00419">
    <property type="entry name" value="tim"/>
    <property type="match status" value="1"/>
</dbReference>
<evidence type="ECO:0000256" key="4">
    <source>
        <dbReference type="ARBA" id="ARBA00022490"/>
    </source>
</evidence>
<dbReference type="EC" id="5.3.1.1" evidence="2"/>
<keyword evidence="4" id="KW-0963">Cytoplasm</keyword>
<keyword evidence="6" id="KW-0413">Isomerase</keyword>
<dbReference type="PANTHER" id="PTHR21139:SF42">
    <property type="entry name" value="TRIOSEPHOSPHATE ISOMERASE"/>
    <property type="match status" value="1"/>
</dbReference>
<evidence type="ECO:0000256" key="2">
    <source>
        <dbReference type="ARBA" id="ARBA00011940"/>
    </source>
</evidence>
<dbReference type="InterPro" id="IPR020861">
    <property type="entry name" value="Triosephosphate_isomerase_AS"/>
</dbReference>
<gene>
    <name evidence="7" type="ORF">LCGC14_1478030</name>
</gene>
<comment type="pathway">
    <text evidence="1">Carbohydrate degradation; glycolysis; D-glyceraldehyde 3-phosphate from glycerone phosphate: step 1/1.</text>
</comment>
<dbReference type="GO" id="GO:0046166">
    <property type="term" value="P:glyceraldehyde-3-phosphate biosynthetic process"/>
    <property type="evidence" value="ECO:0007669"/>
    <property type="project" value="TreeGrafter"/>
</dbReference>
<dbReference type="InterPro" id="IPR013785">
    <property type="entry name" value="Aldolase_TIM"/>
</dbReference>
<evidence type="ECO:0000256" key="5">
    <source>
        <dbReference type="ARBA" id="ARBA00023152"/>
    </source>
</evidence>
<dbReference type="HAMAP" id="MF_00147_B">
    <property type="entry name" value="TIM_B"/>
    <property type="match status" value="1"/>
</dbReference>
<protein>
    <recommendedName>
        <fullName evidence="2">triose-phosphate isomerase</fullName>
        <ecNumber evidence="2">5.3.1.1</ecNumber>
    </recommendedName>
</protein>
<organism evidence="7">
    <name type="scientific">marine sediment metagenome</name>
    <dbReference type="NCBI Taxonomy" id="412755"/>
    <lineage>
        <taxon>unclassified sequences</taxon>
        <taxon>metagenomes</taxon>
        <taxon>ecological metagenomes</taxon>
    </lineage>
</organism>
<evidence type="ECO:0000256" key="6">
    <source>
        <dbReference type="ARBA" id="ARBA00023235"/>
    </source>
</evidence>
<dbReference type="GO" id="GO:0004807">
    <property type="term" value="F:triose-phosphate isomerase activity"/>
    <property type="evidence" value="ECO:0007669"/>
    <property type="project" value="UniProtKB-EC"/>
</dbReference>
<dbReference type="AlphaFoldDB" id="A0A0F9LQQ9"/>
<keyword evidence="3" id="KW-0312">Gluconeogenesis</keyword>
<proteinExistence type="inferred from homology"/>
<dbReference type="CDD" id="cd00311">
    <property type="entry name" value="TIM"/>
    <property type="match status" value="1"/>
</dbReference>
<dbReference type="PROSITE" id="PS00171">
    <property type="entry name" value="TIM_1"/>
    <property type="match status" value="1"/>
</dbReference>
<dbReference type="PANTHER" id="PTHR21139">
    <property type="entry name" value="TRIOSEPHOSPHATE ISOMERASE"/>
    <property type="match status" value="1"/>
</dbReference>
<dbReference type="GO" id="GO:0005829">
    <property type="term" value="C:cytosol"/>
    <property type="evidence" value="ECO:0007669"/>
    <property type="project" value="TreeGrafter"/>
</dbReference>
<dbReference type="PROSITE" id="PS51440">
    <property type="entry name" value="TIM_2"/>
    <property type="match status" value="1"/>
</dbReference>